<protein>
    <recommendedName>
        <fullName evidence="8">ATP synthase mitochondrial F1 complex assembly factor 2</fullName>
    </recommendedName>
</protein>
<sequence length="291" mass="32489">MFLRTLSRTTPSRLTATSLTWWICGSTIVGGGRLQSTVVETAPNGAPVTDTNRAEATQRRFWKTVGIEPRDSSLTVTLDGRSLRTPSGQKLVLPKDKSLAATLIAAEWDHQEILLKPHALPMTSIVSRALDAMQDPVTRTEVHEQLLKYLDTDTVCFFHDQPEPLERLQSEYWTPLLDWARETFGVKINVSNSVLAVKQPVETRDKLRKVLESLDHWELAAVERATYASKSIIIALAVVKKHLTVEQAALAASVEVNSQIERWGEVEDTHDVDYQDVRRQLGSAAVILSTL</sequence>
<keyword evidence="5" id="KW-0143">Chaperone</keyword>
<evidence type="ECO:0000256" key="4">
    <source>
        <dbReference type="ARBA" id="ARBA00023128"/>
    </source>
</evidence>
<comment type="similarity">
    <text evidence="2">Belongs to the ATP12 family.</text>
</comment>
<organism evidence="6 7">
    <name type="scientific">Crepidotus variabilis</name>
    <dbReference type="NCBI Taxonomy" id="179855"/>
    <lineage>
        <taxon>Eukaryota</taxon>
        <taxon>Fungi</taxon>
        <taxon>Dikarya</taxon>
        <taxon>Basidiomycota</taxon>
        <taxon>Agaricomycotina</taxon>
        <taxon>Agaricomycetes</taxon>
        <taxon>Agaricomycetidae</taxon>
        <taxon>Agaricales</taxon>
        <taxon>Agaricineae</taxon>
        <taxon>Crepidotaceae</taxon>
        <taxon>Crepidotus</taxon>
    </lineage>
</organism>
<accession>A0A9P6ERB7</accession>
<dbReference type="OrthoDB" id="5673at2759"/>
<evidence type="ECO:0000313" key="6">
    <source>
        <dbReference type="EMBL" id="KAF9533443.1"/>
    </source>
</evidence>
<dbReference type="SUPFAM" id="SSF160909">
    <property type="entry name" value="ATP12-like"/>
    <property type="match status" value="1"/>
</dbReference>
<comment type="subcellular location">
    <subcellularLocation>
        <location evidence="1">Mitochondrion</location>
    </subcellularLocation>
</comment>
<keyword evidence="4" id="KW-0496">Mitochondrion</keyword>
<dbReference type="PANTHER" id="PTHR21013:SF10">
    <property type="entry name" value="ATP SYNTHASE MITOCHONDRIAL F1 COMPLEX ASSEMBLY FACTOR 2"/>
    <property type="match status" value="1"/>
</dbReference>
<dbReference type="InterPro" id="IPR011419">
    <property type="entry name" value="ATP12_ATP_synth-F1-assembly"/>
</dbReference>
<dbReference type="Pfam" id="PF07542">
    <property type="entry name" value="ATP12"/>
    <property type="match status" value="1"/>
</dbReference>
<keyword evidence="7" id="KW-1185">Reference proteome</keyword>
<name>A0A9P6ERB7_9AGAR</name>
<reference evidence="6" key="1">
    <citation type="submission" date="2020-11" db="EMBL/GenBank/DDBJ databases">
        <authorList>
            <consortium name="DOE Joint Genome Institute"/>
            <person name="Ahrendt S."/>
            <person name="Riley R."/>
            <person name="Andreopoulos W."/>
            <person name="Labutti K."/>
            <person name="Pangilinan J."/>
            <person name="Ruiz-Duenas F.J."/>
            <person name="Barrasa J.M."/>
            <person name="Sanchez-Garcia M."/>
            <person name="Camarero S."/>
            <person name="Miyauchi S."/>
            <person name="Serrano A."/>
            <person name="Linde D."/>
            <person name="Babiker R."/>
            <person name="Drula E."/>
            <person name="Ayuso-Fernandez I."/>
            <person name="Pacheco R."/>
            <person name="Padilla G."/>
            <person name="Ferreira P."/>
            <person name="Barriuso J."/>
            <person name="Kellner H."/>
            <person name="Castanera R."/>
            <person name="Alfaro M."/>
            <person name="Ramirez L."/>
            <person name="Pisabarro A.G."/>
            <person name="Kuo A."/>
            <person name="Tritt A."/>
            <person name="Lipzen A."/>
            <person name="He G."/>
            <person name="Yan M."/>
            <person name="Ng V."/>
            <person name="Cullen D."/>
            <person name="Martin F."/>
            <person name="Rosso M.-N."/>
            <person name="Henrissat B."/>
            <person name="Hibbett D."/>
            <person name="Martinez A.T."/>
            <person name="Grigoriev I.V."/>
        </authorList>
    </citation>
    <scope>NUCLEOTIDE SEQUENCE</scope>
    <source>
        <strain evidence="6">CBS 506.95</strain>
    </source>
</reference>
<evidence type="ECO:0000256" key="1">
    <source>
        <dbReference type="ARBA" id="ARBA00004173"/>
    </source>
</evidence>
<evidence type="ECO:0000313" key="7">
    <source>
        <dbReference type="Proteomes" id="UP000807306"/>
    </source>
</evidence>
<gene>
    <name evidence="6" type="ORF">CPB83DRAFT_805394</name>
</gene>
<dbReference type="GO" id="GO:0033615">
    <property type="term" value="P:mitochondrial proton-transporting ATP synthase complex assembly"/>
    <property type="evidence" value="ECO:0007669"/>
    <property type="project" value="TreeGrafter"/>
</dbReference>
<keyword evidence="3" id="KW-0809">Transit peptide</keyword>
<evidence type="ECO:0008006" key="8">
    <source>
        <dbReference type="Google" id="ProtNLM"/>
    </source>
</evidence>
<dbReference type="GO" id="GO:0005739">
    <property type="term" value="C:mitochondrion"/>
    <property type="evidence" value="ECO:0007669"/>
    <property type="project" value="UniProtKB-SubCell"/>
</dbReference>
<evidence type="ECO:0000256" key="5">
    <source>
        <dbReference type="ARBA" id="ARBA00023186"/>
    </source>
</evidence>
<dbReference type="PANTHER" id="PTHR21013">
    <property type="entry name" value="ATP SYNTHASE MITOCHONDRIAL F1 COMPLEX ASSEMBLY FACTOR 2/ATP12 PROTEIN, MITOCHONDRIAL PRECURSOR"/>
    <property type="match status" value="1"/>
</dbReference>
<dbReference type="InterPro" id="IPR023335">
    <property type="entry name" value="ATP12_ortho_dom_sf"/>
</dbReference>
<dbReference type="Proteomes" id="UP000807306">
    <property type="component" value="Unassembled WGS sequence"/>
</dbReference>
<dbReference type="AlphaFoldDB" id="A0A9P6ERB7"/>
<evidence type="ECO:0000256" key="3">
    <source>
        <dbReference type="ARBA" id="ARBA00022946"/>
    </source>
</evidence>
<dbReference type="Gene3D" id="1.10.3580.10">
    <property type="entry name" value="ATP12 ATPase"/>
    <property type="match status" value="1"/>
</dbReference>
<comment type="caution">
    <text evidence="6">The sequence shown here is derived from an EMBL/GenBank/DDBJ whole genome shotgun (WGS) entry which is preliminary data.</text>
</comment>
<dbReference type="EMBL" id="MU157828">
    <property type="protein sequence ID" value="KAF9533443.1"/>
    <property type="molecule type" value="Genomic_DNA"/>
</dbReference>
<dbReference type="InterPro" id="IPR042272">
    <property type="entry name" value="ATP12_ATP_synth-F1-assembly_N"/>
</dbReference>
<dbReference type="Gene3D" id="3.30.2180.10">
    <property type="entry name" value="ATP12-like"/>
    <property type="match status" value="1"/>
</dbReference>
<proteinExistence type="inferred from homology"/>
<evidence type="ECO:0000256" key="2">
    <source>
        <dbReference type="ARBA" id="ARBA00008231"/>
    </source>
</evidence>